<feature type="domain" description="C-type lectin" evidence="6">
    <location>
        <begin position="32"/>
        <end position="143"/>
    </location>
</feature>
<dbReference type="Gene3D" id="3.10.100.10">
    <property type="entry name" value="Mannose-Binding Protein A, subunit A"/>
    <property type="match status" value="1"/>
</dbReference>
<dbReference type="InterPro" id="IPR001304">
    <property type="entry name" value="C-type_lectin-like"/>
</dbReference>
<sequence>MRIAFAAVAFVLFALPQAQGDLCPKGWTFSNTTSNCYLFSPNAYTFSDAESFCESQGGTLSSVRTSYELTVLANVSSNSLMQPWVGVQYNGSQWVNLDGTSFFSFYWASGQPKMNTCAALKTVKNDLGLVSIPCYSVQPVLCKQLASVCNGGNYGGFRVRNGTVNSPNYPNYYYNNLDCYYSIQGPNNSYLSITFDPYFVEDTFDYVKIYEGFSNNTANLIGTINHMNGTKKTFETFSNQMLLYFHTDTTAVRAGWQAKWTSWSLLPSINQTGDGGTLTSVNYPSNYNPLSEQAYFISTFPGFKIRAVISAFNTESNYDYLQVFASNSFAPSTLVASLNGTSVAPWSYVSPSNFLTLRFITDGSIEYTGWKLDWAVVES</sequence>
<dbReference type="EMBL" id="CAJGYM010000124">
    <property type="protein sequence ID" value="CAD6198389.1"/>
    <property type="molecule type" value="Genomic_DNA"/>
</dbReference>
<dbReference type="Pfam" id="PF00431">
    <property type="entry name" value="CUB"/>
    <property type="match status" value="2"/>
</dbReference>
<evidence type="ECO:0000259" key="6">
    <source>
        <dbReference type="PROSITE" id="PS50041"/>
    </source>
</evidence>
<dbReference type="Gene3D" id="2.60.120.290">
    <property type="entry name" value="Spermadhesin, CUB domain"/>
    <property type="match status" value="2"/>
</dbReference>
<dbReference type="PROSITE" id="PS01180">
    <property type="entry name" value="CUB"/>
    <property type="match status" value="2"/>
</dbReference>
<keyword evidence="4" id="KW-0732">Signal</keyword>
<dbReference type="CDD" id="cd00037">
    <property type="entry name" value="CLECT"/>
    <property type="match status" value="1"/>
</dbReference>
<evidence type="ECO:0000256" key="3">
    <source>
        <dbReference type="PROSITE-ProRule" id="PRU00059"/>
    </source>
</evidence>
<dbReference type="Proteomes" id="UP000835052">
    <property type="component" value="Unassembled WGS sequence"/>
</dbReference>
<protein>
    <recommendedName>
        <fullName evidence="9">C-type LECtin</fullName>
    </recommendedName>
</protein>
<dbReference type="CDD" id="cd00041">
    <property type="entry name" value="CUB"/>
    <property type="match status" value="2"/>
</dbReference>
<organism evidence="7 8">
    <name type="scientific">Caenorhabditis auriculariae</name>
    <dbReference type="NCBI Taxonomy" id="2777116"/>
    <lineage>
        <taxon>Eukaryota</taxon>
        <taxon>Metazoa</taxon>
        <taxon>Ecdysozoa</taxon>
        <taxon>Nematoda</taxon>
        <taxon>Chromadorea</taxon>
        <taxon>Rhabditida</taxon>
        <taxon>Rhabditina</taxon>
        <taxon>Rhabditomorpha</taxon>
        <taxon>Rhabditoidea</taxon>
        <taxon>Rhabditidae</taxon>
        <taxon>Peloderinae</taxon>
        <taxon>Caenorhabditis</taxon>
    </lineage>
</organism>
<dbReference type="PROSITE" id="PS50041">
    <property type="entry name" value="C_TYPE_LECTIN_2"/>
    <property type="match status" value="1"/>
</dbReference>
<name>A0A8S1HPJ7_9PELO</name>
<dbReference type="SUPFAM" id="SSF49854">
    <property type="entry name" value="Spermadhesin, CUB domain"/>
    <property type="match status" value="2"/>
</dbReference>
<evidence type="ECO:0000313" key="8">
    <source>
        <dbReference type="Proteomes" id="UP000835052"/>
    </source>
</evidence>
<dbReference type="SUPFAM" id="SSF56436">
    <property type="entry name" value="C-type lectin-like"/>
    <property type="match status" value="1"/>
</dbReference>
<dbReference type="InterPro" id="IPR016187">
    <property type="entry name" value="CTDL_fold"/>
</dbReference>
<comment type="caution">
    <text evidence="7">The sequence shown here is derived from an EMBL/GenBank/DDBJ whole genome shotgun (WGS) entry which is preliminary data.</text>
</comment>
<gene>
    <name evidence="7" type="ORF">CAUJ_LOCUS14295</name>
</gene>
<feature type="chain" id="PRO_5035780996" description="C-type LECtin" evidence="4">
    <location>
        <begin position="21"/>
        <end position="379"/>
    </location>
</feature>
<dbReference type="InterPro" id="IPR016186">
    <property type="entry name" value="C-type_lectin-like/link_sf"/>
</dbReference>
<accession>A0A8S1HPJ7</accession>
<keyword evidence="8" id="KW-1185">Reference proteome</keyword>
<dbReference type="PANTHER" id="PTHR24251">
    <property type="entry name" value="OVOCHYMASE-RELATED"/>
    <property type="match status" value="1"/>
</dbReference>
<feature type="domain" description="CUB" evidence="5">
    <location>
        <begin position="261"/>
        <end position="377"/>
    </location>
</feature>
<evidence type="ECO:0000313" key="7">
    <source>
        <dbReference type="EMBL" id="CAD6198389.1"/>
    </source>
</evidence>
<evidence type="ECO:0000256" key="1">
    <source>
        <dbReference type="ARBA" id="ARBA00022737"/>
    </source>
</evidence>
<dbReference type="InterPro" id="IPR035914">
    <property type="entry name" value="Sperma_CUB_dom_sf"/>
</dbReference>
<feature type="domain" description="CUB" evidence="5">
    <location>
        <begin position="149"/>
        <end position="263"/>
    </location>
</feature>
<comment type="caution">
    <text evidence="3">Lacks conserved residue(s) required for the propagation of feature annotation.</text>
</comment>
<dbReference type="SMART" id="SM00042">
    <property type="entry name" value="CUB"/>
    <property type="match status" value="2"/>
</dbReference>
<evidence type="ECO:0008006" key="9">
    <source>
        <dbReference type="Google" id="ProtNLM"/>
    </source>
</evidence>
<feature type="signal peptide" evidence="4">
    <location>
        <begin position="1"/>
        <end position="20"/>
    </location>
</feature>
<keyword evidence="1" id="KW-0677">Repeat</keyword>
<reference evidence="7" key="1">
    <citation type="submission" date="2020-10" db="EMBL/GenBank/DDBJ databases">
        <authorList>
            <person name="Kikuchi T."/>
        </authorList>
    </citation>
    <scope>NUCLEOTIDE SEQUENCE</scope>
    <source>
        <strain evidence="7">NKZ352</strain>
    </source>
</reference>
<keyword evidence="2" id="KW-1015">Disulfide bond</keyword>
<dbReference type="SMART" id="SM00034">
    <property type="entry name" value="CLECT"/>
    <property type="match status" value="1"/>
</dbReference>
<dbReference type="InterPro" id="IPR000859">
    <property type="entry name" value="CUB_dom"/>
</dbReference>
<proteinExistence type="predicted"/>
<evidence type="ECO:0000259" key="5">
    <source>
        <dbReference type="PROSITE" id="PS01180"/>
    </source>
</evidence>
<dbReference type="OrthoDB" id="5808499at2759"/>
<evidence type="ECO:0000256" key="2">
    <source>
        <dbReference type="ARBA" id="ARBA00023157"/>
    </source>
</evidence>
<evidence type="ECO:0000256" key="4">
    <source>
        <dbReference type="SAM" id="SignalP"/>
    </source>
</evidence>
<dbReference type="AlphaFoldDB" id="A0A8S1HPJ7"/>
<dbReference type="Pfam" id="PF00059">
    <property type="entry name" value="Lectin_C"/>
    <property type="match status" value="1"/>
</dbReference>